<dbReference type="UniPathway" id="UPA00034">
    <property type="reaction ID" value="UER00025"/>
</dbReference>
<dbReference type="PANTHER" id="PTHR31689:SF0">
    <property type="entry name" value="DIAMINOPIMELATE EPIMERASE"/>
    <property type="match status" value="1"/>
</dbReference>
<feature type="binding site" evidence="3">
    <location>
        <begin position="209"/>
        <end position="210"/>
    </location>
    <ligand>
        <name>substrate</name>
    </ligand>
</feature>
<dbReference type="HAMAP" id="MF_00197">
    <property type="entry name" value="DAP_epimerase"/>
    <property type="match status" value="1"/>
</dbReference>
<dbReference type="PANTHER" id="PTHR31689">
    <property type="entry name" value="DIAMINOPIMELATE EPIMERASE, CHLOROPLASTIC"/>
    <property type="match status" value="1"/>
</dbReference>
<feature type="site" description="Could be important to modulate the pK values of the two catalytic cysteine residues" evidence="3">
    <location>
        <position position="160"/>
    </location>
</feature>
<dbReference type="GeneID" id="97547669"/>
<gene>
    <name evidence="3" type="primary">dapF</name>
    <name evidence="5" type="ORF">DK846_14530</name>
</gene>
<keyword evidence="2 3" id="KW-0413">Isomerase</keyword>
<feature type="binding site" evidence="3">
    <location>
        <position position="67"/>
    </location>
    <ligand>
        <name>substrate</name>
    </ligand>
</feature>
<dbReference type="SUPFAM" id="SSF54506">
    <property type="entry name" value="Diaminopimelate epimerase-like"/>
    <property type="match status" value="2"/>
</dbReference>
<dbReference type="OrthoDB" id="358699at2157"/>
<accession>A0A2V2MQU5</accession>
<comment type="caution">
    <text evidence="3">Lacks conserved residue(s) required for the propagation of feature annotation.</text>
</comment>
<evidence type="ECO:0000313" key="5">
    <source>
        <dbReference type="EMBL" id="PWR70604.1"/>
    </source>
</evidence>
<dbReference type="InterPro" id="IPR001653">
    <property type="entry name" value="DAP_epimerase_DapF"/>
</dbReference>
<comment type="function">
    <text evidence="3">Catalyzes the stereoinversion of LL-2,6-diaminopimelate (L,L-DAP) to meso-diaminopimelate (meso-DAP), a precursor of L-lysine.</text>
</comment>
<dbReference type="RefSeq" id="WP_109969717.1">
    <property type="nucleotide sequence ID" value="NZ_CP176093.1"/>
</dbReference>
<sequence>MDLPFVKLHGNGNDFILIDEWDGIKVPDEMKGEFAAVYCDRKMGIGGDGVLFLGKATDGKAAMRLFQPDESEAEMCGNGIRCLARYGFDMGYLSEKGTIHTVAGLIDVTCGYDEDGDFLAEVTMTEPLFDAPSIPAKGSGEFHEIINGYEVYATNTGVPHAVVFVKDLDSIDVCGQAPVIRNSQFFPKGANVNFVEVIDQNSIRIRTFERGVEWETLSCGTGATASAAIAHRLGKTGAVVEVETQGGPLTITLSNGATMKGPADVVFTGMLIL</sequence>
<dbReference type="Gene3D" id="3.10.310.10">
    <property type="entry name" value="Diaminopimelate Epimerase, Chain A, domain 1"/>
    <property type="match status" value="2"/>
</dbReference>
<dbReference type="NCBIfam" id="TIGR00652">
    <property type="entry name" value="DapF"/>
    <property type="match status" value="1"/>
</dbReference>
<reference evidence="5 6" key="1">
    <citation type="submission" date="2018-05" db="EMBL/GenBank/DDBJ databases">
        <title>Draft genome of Methanospirillum lacunae Ki8-1.</title>
        <authorList>
            <person name="Dueholm M.S."/>
            <person name="Nielsen P.H."/>
            <person name="Bakmann L.F."/>
            <person name="Otzen D.E."/>
        </authorList>
    </citation>
    <scope>NUCLEOTIDE SEQUENCE [LARGE SCALE GENOMIC DNA]</scope>
    <source>
        <strain evidence="5 6">Ki8-1</strain>
    </source>
</reference>
<protein>
    <recommendedName>
        <fullName evidence="3 4">Diaminopimelate epimerase</fullName>
        <shortName evidence="3">DAP epimerase</shortName>
        <ecNumber evidence="3 4">5.1.1.7</ecNumber>
    </recommendedName>
    <alternativeName>
        <fullName evidence="3">PLP-independent amino acid racemase</fullName>
    </alternativeName>
</protein>
<feature type="active site" description="Proton acceptor" evidence="3">
    <location>
        <position position="219"/>
    </location>
</feature>
<comment type="catalytic activity">
    <reaction evidence="3">
        <text>(2S,6S)-2,6-diaminopimelate = meso-2,6-diaminopimelate</text>
        <dbReference type="Rhea" id="RHEA:15393"/>
        <dbReference type="ChEBI" id="CHEBI:57609"/>
        <dbReference type="ChEBI" id="CHEBI:57791"/>
        <dbReference type="EC" id="5.1.1.7"/>
    </reaction>
</comment>
<evidence type="ECO:0000256" key="2">
    <source>
        <dbReference type="ARBA" id="ARBA00023235"/>
    </source>
</evidence>
<keyword evidence="6" id="KW-1185">Reference proteome</keyword>
<evidence type="ECO:0000256" key="3">
    <source>
        <dbReference type="HAMAP-Rule" id="MF_00197"/>
    </source>
</evidence>
<keyword evidence="3" id="KW-0963">Cytoplasm</keyword>
<evidence type="ECO:0000256" key="4">
    <source>
        <dbReference type="NCBIfam" id="TIGR00652"/>
    </source>
</evidence>
<dbReference type="Proteomes" id="UP000245657">
    <property type="component" value="Unassembled WGS sequence"/>
</dbReference>
<comment type="similarity">
    <text evidence="1 3">Belongs to the diaminopimelate epimerase family.</text>
</comment>
<feature type="binding site" evidence="3">
    <location>
        <position position="191"/>
    </location>
    <ligand>
        <name>substrate</name>
    </ligand>
</feature>
<proteinExistence type="inferred from homology"/>
<comment type="subcellular location">
    <subcellularLocation>
        <location evidence="3">Cytoplasm</location>
    </subcellularLocation>
</comment>
<feature type="binding site" evidence="3">
    <location>
        <begin position="220"/>
        <end position="221"/>
    </location>
    <ligand>
        <name>substrate</name>
    </ligand>
</feature>
<keyword evidence="3" id="KW-0028">Amino-acid biosynthesis</keyword>
<dbReference type="Pfam" id="PF01678">
    <property type="entry name" value="DAP_epimerase"/>
    <property type="match status" value="2"/>
</dbReference>
<keyword evidence="3" id="KW-0457">Lysine biosynthesis</keyword>
<feature type="binding site" evidence="3">
    <location>
        <begin position="77"/>
        <end position="78"/>
    </location>
    <ligand>
        <name>substrate</name>
    </ligand>
</feature>
<comment type="subunit">
    <text evidence="3">Homodimer.</text>
</comment>
<dbReference type="GO" id="GO:0009089">
    <property type="term" value="P:lysine biosynthetic process via diaminopimelate"/>
    <property type="evidence" value="ECO:0007669"/>
    <property type="project" value="UniProtKB-UniRule"/>
</dbReference>
<dbReference type="EMBL" id="QGMY01000011">
    <property type="protein sequence ID" value="PWR70604.1"/>
    <property type="molecule type" value="Genomic_DNA"/>
</dbReference>
<name>A0A2V2MQU5_9EURY</name>
<organism evidence="5 6">
    <name type="scientific">Methanospirillum lacunae</name>
    <dbReference type="NCBI Taxonomy" id="668570"/>
    <lineage>
        <taxon>Archaea</taxon>
        <taxon>Methanobacteriati</taxon>
        <taxon>Methanobacteriota</taxon>
        <taxon>Stenosarchaea group</taxon>
        <taxon>Methanomicrobia</taxon>
        <taxon>Methanomicrobiales</taxon>
        <taxon>Methanospirillaceae</taxon>
        <taxon>Methanospirillum</taxon>
    </lineage>
</organism>
<dbReference type="GO" id="GO:0008837">
    <property type="term" value="F:diaminopimelate epimerase activity"/>
    <property type="evidence" value="ECO:0007669"/>
    <property type="project" value="UniProtKB-UniRule"/>
</dbReference>
<evidence type="ECO:0000256" key="1">
    <source>
        <dbReference type="ARBA" id="ARBA00010219"/>
    </source>
</evidence>
<comment type="pathway">
    <text evidence="3">Amino-acid biosynthesis; L-lysine biosynthesis via DAP pathway; DL-2,6-diaminopimelate from LL-2,6-diaminopimelate: step 1/1.</text>
</comment>
<evidence type="ECO:0000313" key="6">
    <source>
        <dbReference type="Proteomes" id="UP000245657"/>
    </source>
</evidence>
<feature type="site" description="Could be important to modulate the pK values of the two catalytic cysteine residues" evidence="3">
    <location>
        <position position="209"/>
    </location>
</feature>
<dbReference type="GO" id="GO:0005829">
    <property type="term" value="C:cytosol"/>
    <property type="evidence" value="ECO:0007669"/>
    <property type="project" value="TreeGrafter"/>
</dbReference>
<feature type="binding site" evidence="3">
    <location>
        <position position="13"/>
    </location>
    <ligand>
        <name>substrate</name>
    </ligand>
</feature>
<dbReference type="EC" id="5.1.1.7" evidence="3 4"/>
<comment type="caution">
    <text evidence="5">The sequence shown here is derived from an EMBL/GenBank/DDBJ whole genome shotgun (WGS) entry which is preliminary data.</text>
</comment>
<dbReference type="AlphaFoldDB" id="A0A2V2MQU5"/>
<feature type="active site" description="Proton donor" evidence="3">
    <location>
        <position position="76"/>
    </location>
</feature>